<evidence type="ECO:0000313" key="3">
    <source>
        <dbReference type="EMBL" id="QUH28328.1"/>
    </source>
</evidence>
<dbReference type="GO" id="GO:0008270">
    <property type="term" value="F:zinc ion binding"/>
    <property type="evidence" value="ECO:0007669"/>
    <property type="project" value="InterPro"/>
</dbReference>
<gene>
    <name evidence="3" type="ORF">HYG85_05110</name>
</gene>
<proteinExistence type="predicted"/>
<keyword evidence="2" id="KW-0479">Metal-binding</keyword>
<dbReference type="GO" id="GO:0005975">
    <property type="term" value="P:carbohydrate metabolic process"/>
    <property type="evidence" value="ECO:0007669"/>
    <property type="project" value="InterPro"/>
</dbReference>
<comment type="cofactor">
    <cofactor evidence="2">
        <name>Zn(2+)</name>
        <dbReference type="ChEBI" id="CHEBI:29105"/>
    </cofactor>
    <text evidence="2">Binds 2 Zn(2+) ions per subunit. One is catalytic and the other provides a structural contribution.</text>
</comment>
<sequence length="276" mass="30753">MLVNMNNMLQTAVKNNRIVPGFNVFGYEDAKVIIEVAQTIGAPVLLMTNKDAANFMPVKYYGALYRKMAEEASVDVCIHLDHGKNVVDIAKAIQAGYTSVMYDGSAYPIEENIKNSKDIYSICSPCDVSLEVEVGCVSYSEPGLNVSEKLTEVEEVLAMSNEVNVNCIAVAVGNVHRMTEQKAVIDFERLEKIAKVCPVPLVIHGSTGIPDDQIEKLRYYGVGKMNIGTAVRMAFGNTVRDFSNENPHIFDRIQLFQKPMEKMKKVVTEKYRLLGW</sequence>
<feature type="binding site" evidence="2">
    <location>
        <position position="176"/>
    </location>
    <ligand>
        <name>Zn(2+)</name>
        <dbReference type="ChEBI" id="CHEBI:29105"/>
        <label>1</label>
        <note>catalytic</note>
    </ligand>
</feature>
<dbReference type="RefSeq" id="WP_113671940.1">
    <property type="nucleotide sequence ID" value="NZ_CAJXUH010000008.1"/>
</dbReference>
<dbReference type="KEGG" id="vgu:HYG85_05110"/>
<organism evidence="3 4">
    <name type="scientific">Vallitalea guaymasensis</name>
    <dbReference type="NCBI Taxonomy" id="1185412"/>
    <lineage>
        <taxon>Bacteria</taxon>
        <taxon>Bacillati</taxon>
        <taxon>Bacillota</taxon>
        <taxon>Clostridia</taxon>
        <taxon>Lachnospirales</taxon>
        <taxon>Vallitaleaceae</taxon>
        <taxon>Vallitalea</taxon>
    </lineage>
</organism>
<feature type="binding site" evidence="2">
    <location>
        <position position="204"/>
    </location>
    <ligand>
        <name>Zn(2+)</name>
        <dbReference type="ChEBI" id="CHEBI:29105"/>
        <label>1</label>
        <note>catalytic</note>
    </ligand>
</feature>
<dbReference type="InterPro" id="IPR050246">
    <property type="entry name" value="Class_II_FBP_aldolase"/>
</dbReference>
<name>A0A8J8SB34_9FIRM</name>
<dbReference type="Gene3D" id="3.20.20.70">
    <property type="entry name" value="Aldolase class I"/>
    <property type="match status" value="1"/>
</dbReference>
<dbReference type="InterPro" id="IPR000771">
    <property type="entry name" value="FBA_II"/>
</dbReference>
<feature type="binding site" evidence="2">
    <location>
        <position position="133"/>
    </location>
    <ligand>
        <name>Zn(2+)</name>
        <dbReference type="ChEBI" id="CHEBI:29105"/>
        <label>2</label>
    </ligand>
</feature>
<feature type="binding site" evidence="2">
    <location>
        <position position="82"/>
    </location>
    <ligand>
        <name>Zn(2+)</name>
        <dbReference type="ChEBI" id="CHEBI:29105"/>
        <label>1</label>
        <note>catalytic</note>
    </ligand>
</feature>
<dbReference type="SUPFAM" id="SSF51569">
    <property type="entry name" value="Aldolase"/>
    <property type="match status" value="1"/>
</dbReference>
<evidence type="ECO:0000313" key="4">
    <source>
        <dbReference type="Proteomes" id="UP000677305"/>
    </source>
</evidence>
<keyword evidence="2" id="KW-0862">Zinc</keyword>
<dbReference type="NCBIfam" id="TIGR00167">
    <property type="entry name" value="cbbA"/>
    <property type="match status" value="1"/>
</dbReference>
<protein>
    <submittedName>
        <fullName evidence="3">Class II fructose-bisphosphate aldolase</fullName>
    </submittedName>
</protein>
<dbReference type="InterPro" id="IPR013785">
    <property type="entry name" value="Aldolase_TIM"/>
</dbReference>
<accession>A0A8J8SB34</accession>
<dbReference type="OrthoDB" id="9803995at2"/>
<dbReference type="PANTHER" id="PTHR30304">
    <property type="entry name" value="D-TAGATOSE-1,6-BISPHOSPHATE ALDOLASE"/>
    <property type="match status" value="1"/>
</dbReference>
<dbReference type="AlphaFoldDB" id="A0A8J8SB34"/>
<feature type="active site" description="Proton donor" evidence="1">
    <location>
        <position position="81"/>
    </location>
</feature>
<dbReference type="Proteomes" id="UP000677305">
    <property type="component" value="Chromosome"/>
</dbReference>
<keyword evidence="4" id="KW-1185">Reference proteome</keyword>
<evidence type="ECO:0000256" key="1">
    <source>
        <dbReference type="PIRSR" id="PIRSR001359-1"/>
    </source>
</evidence>
<dbReference type="GO" id="GO:0016832">
    <property type="term" value="F:aldehyde-lyase activity"/>
    <property type="evidence" value="ECO:0007669"/>
    <property type="project" value="InterPro"/>
</dbReference>
<dbReference type="PIRSF" id="PIRSF001359">
    <property type="entry name" value="F_bP_aldolase_II"/>
    <property type="match status" value="1"/>
</dbReference>
<evidence type="ECO:0000256" key="2">
    <source>
        <dbReference type="PIRSR" id="PIRSR001359-3"/>
    </source>
</evidence>
<dbReference type="PANTHER" id="PTHR30304:SF0">
    <property type="entry name" value="D-TAGATOSE-1,6-BISPHOSPHATE ALDOLASE SUBUNIT GATY-RELATED"/>
    <property type="match status" value="1"/>
</dbReference>
<feature type="binding site" evidence="2">
    <location>
        <position position="103"/>
    </location>
    <ligand>
        <name>Zn(2+)</name>
        <dbReference type="ChEBI" id="CHEBI:29105"/>
        <label>2</label>
    </ligand>
</feature>
<dbReference type="Pfam" id="PF01116">
    <property type="entry name" value="F_bP_aldolase"/>
    <property type="match status" value="1"/>
</dbReference>
<dbReference type="EMBL" id="CP058561">
    <property type="protein sequence ID" value="QUH28328.1"/>
    <property type="molecule type" value="Genomic_DNA"/>
</dbReference>
<dbReference type="CDD" id="cd00947">
    <property type="entry name" value="TBP_aldolase_IIB"/>
    <property type="match status" value="1"/>
</dbReference>
<reference evidence="3 4" key="1">
    <citation type="submission" date="2020-07" db="EMBL/GenBank/DDBJ databases">
        <title>Vallitalea guaymasensis genome.</title>
        <authorList>
            <person name="Postec A."/>
        </authorList>
    </citation>
    <scope>NUCLEOTIDE SEQUENCE [LARGE SCALE GENOMIC DNA]</scope>
    <source>
        <strain evidence="3 4">Ra1766G1</strain>
    </source>
</reference>